<reference evidence="1" key="2">
    <citation type="journal article" date="2014" name="ISME J.">
        <title>Microbial stratification in low pH oxic and suboxic macroscopic growths along an acid mine drainage.</title>
        <authorList>
            <person name="Mendez-Garcia C."/>
            <person name="Mesa V."/>
            <person name="Sprenger R.R."/>
            <person name="Richter M."/>
            <person name="Diez M.S."/>
            <person name="Solano J."/>
            <person name="Bargiela R."/>
            <person name="Golyshina O.V."/>
            <person name="Manteca A."/>
            <person name="Ramos J.L."/>
            <person name="Gallego J.R."/>
            <person name="Llorente I."/>
            <person name="Martins Dos Santos V.A."/>
            <person name="Jensen O.N."/>
            <person name="Pelaez A.I."/>
            <person name="Sanchez J."/>
            <person name="Ferrer M."/>
        </authorList>
    </citation>
    <scope>NUCLEOTIDE SEQUENCE</scope>
</reference>
<reference evidence="1" key="1">
    <citation type="submission" date="2013-08" db="EMBL/GenBank/DDBJ databases">
        <authorList>
            <person name="Mendez C."/>
            <person name="Richter M."/>
            <person name="Ferrer M."/>
            <person name="Sanchez J."/>
        </authorList>
    </citation>
    <scope>NUCLEOTIDE SEQUENCE</scope>
</reference>
<feature type="non-terminal residue" evidence="1">
    <location>
        <position position="1"/>
    </location>
</feature>
<evidence type="ECO:0000313" key="1">
    <source>
        <dbReference type="EMBL" id="EQD75138.1"/>
    </source>
</evidence>
<dbReference type="EMBL" id="AUZX01002997">
    <property type="protein sequence ID" value="EQD75138.1"/>
    <property type="molecule type" value="Genomic_DNA"/>
</dbReference>
<organism evidence="1">
    <name type="scientific">mine drainage metagenome</name>
    <dbReference type="NCBI Taxonomy" id="410659"/>
    <lineage>
        <taxon>unclassified sequences</taxon>
        <taxon>metagenomes</taxon>
        <taxon>ecological metagenomes</taxon>
    </lineage>
</organism>
<dbReference type="AlphaFoldDB" id="T1C2P8"/>
<protein>
    <submittedName>
        <fullName evidence="1">Coiled-coil protein</fullName>
    </submittedName>
</protein>
<name>T1C2P8_9ZZZZ</name>
<accession>T1C2P8</accession>
<sequence>VLLTPKEILTKDEAWINRSDLLDGFQNIYLSMPDDQLRAQVNEYFLRRLSEDAKEDEVREAAASTIEKFPQLLDYYILRKEDTGEEAHKVSGLKVRDTEQQFIHQVRALVDGKLVGTDF</sequence>
<proteinExistence type="predicted"/>
<feature type="non-terminal residue" evidence="1">
    <location>
        <position position="119"/>
    </location>
</feature>
<comment type="caution">
    <text evidence="1">The sequence shown here is derived from an EMBL/GenBank/DDBJ whole genome shotgun (WGS) entry which is preliminary data.</text>
</comment>
<gene>
    <name evidence="1" type="ORF">B1A_04119</name>
</gene>